<comment type="caution">
    <text evidence="2">The sequence shown here is derived from an EMBL/GenBank/DDBJ whole genome shotgun (WGS) entry which is preliminary data.</text>
</comment>
<evidence type="ECO:0000256" key="1">
    <source>
        <dbReference type="SAM" id="Phobius"/>
    </source>
</evidence>
<proteinExistence type="predicted"/>
<evidence type="ECO:0000313" key="2">
    <source>
        <dbReference type="EMBL" id="MBB2959043.1"/>
    </source>
</evidence>
<keyword evidence="3" id="KW-1185">Reference proteome</keyword>
<dbReference type="AlphaFoldDB" id="A0A7W4YGU6"/>
<accession>A0A7W4YGU6</accession>
<evidence type="ECO:0000313" key="3">
    <source>
        <dbReference type="Proteomes" id="UP000545286"/>
    </source>
</evidence>
<keyword evidence="1" id="KW-0472">Membrane</keyword>
<keyword evidence="1" id="KW-0812">Transmembrane</keyword>
<keyword evidence="1" id="KW-1133">Transmembrane helix</keyword>
<organism evidence="2 3">
    <name type="scientific">Pseudoclavibacter helvolus</name>
    <dbReference type="NCBI Taxonomy" id="255205"/>
    <lineage>
        <taxon>Bacteria</taxon>
        <taxon>Bacillati</taxon>
        <taxon>Actinomycetota</taxon>
        <taxon>Actinomycetes</taxon>
        <taxon>Micrococcales</taxon>
        <taxon>Microbacteriaceae</taxon>
        <taxon>Pseudoclavibacter</taxon>
    </lineage>
</organism>
<dbReference type="RefSeq" id="WP_183626275.1">
    <property type="nucleotide sequence ID" value="NZ_JACHWJ010000005.1"/>
</dbReference>
<gene>
    <name evidence="2" type="ORF">FHX72_003195</name>
</gene>
<protein>
    <submittedName>
        <fullName evidence="2">Uncharacterized protein</fullName>
    </submittedName>
</protein>
<reference evidence="2 3" key="1">
    <citation type="submission" date="2020-08" db="EMBL/GenBank/DDBJ databases">
        <title>Sequencing the genomes of 1000 actinobacteria strains.</title>
        <authorList>
            <person name="Klenk H.-P."/>
        </authorList>
    </citation>
    <scope>NUCLEOTIDE SEQUENCE [LARGE SCALE GENOMIC DNA]</scope>
    <source>
        <strain evidence="2 3">DSM 20419</strain>
    </source>
</reference>
<feature type="transmembrane region" description="Helical" evidence="1">
    <location>
        <begin position="12"/>
        <end position="30"/>
    </location>
</feature>
<name>A0A7W4YGU6_9MICO</name>
<sequence length="47" mass="5394">MTLFPDMEWWVRVGTLVVGFALVAVGGWQLSREIRGRNRRPDQPPQA</sequence>
<dbReference type="Proteomes" id="UP000545286">
    <property type="component" value="Unassembled WGS sequence"/>
</dbReference>
<dbReference type="EMBL" id="JACHWJ010000005">
    <property type="protein sequence ID" value="MBB2959043.1"/>
    <property type="molecule type" value="Genomic_DNA"/>
</dbReference>